<reference evidence="1" key="1">
    <citation type="submission" date="2021-08" db="EMBL/GenBank/DDBJ databases">
        <title>The first chromosome-level gecko genome reveals the dynamic sex chromosomes of Neotropical dwarf geckos (Sphaerodactylidae: Sphaerodactylus).</title>
        <authorList>
            <person name="Pinto B.J."/>
            <person name="Keating S.E."/>
            <person name="Gamble T."/>
        </authorList>
    </citation>
    <scope>NUCLEOTIDE SEQUENCE</scope>
    <source>
        <strain evidence="1">TG3544</strain>
    </source>
</reference>
<keyword evidence="2" id="KW-1185">Reference proteome</keyword>
<name>A0ACB8EB76_9SAUR</name>
<proteinExistence type="predicted"/>
<evidence type="ECO:0000313" key="1">
    <source>
        <dbReference type="EMBL" id="KAH7989787.1"/>
    </source>
</evidence>
<gene>
    <name evidence="1" type="ORF">K3G42_014514</name>
</gene>
<organism evidence="1 2">
    <name type="scientific">Sphaerodactylus townsendi</name>
    <dbReference type="NCBI Taxonomy" id="933632"/>
    <lineage>
        <taxon>Eukaryota</taxon>
        <taxon>Metazoa</taxon>
        <taxon>Chordata</taxon>
        <taxon>Craniata</taxon>
        <taxon>Vertebrata</taxon>
        <taxon>Euteleostomi</taxon>
        <taxon>Lepidosauria</taxon>
        <taxon>Squamata</taxon>
        <taxon>Bifurcata</taxon>
        <taxon>Gekkota</taxon>
        <taxon>Sphaerodactylidae</taxon>
        <taxon>Sphaerodactylus</taxon>
    </lineage>
</organism>
<evidence type="ECO:0000313" key="2">
    <source>
        <dbReference type="Proteomes" id="UP000827872"/>
    </source>
</evidence>
<accession>A0ACB8EB76</accession>
<sequence length="142" mass="15865">MPSLGPEDCADPCTATTEAGQAGRRLPRPLCLRMRAEDCAGRCPTGRGVTLRLRCRFLPQQLVYWAQVDWEAPRYRSTTIIANLLGIMKELPSISILEEDVLGHVVVQLAVSLADPEEGIQQKAREVMSQLLTMLLHRRRGE</sequence>
<protein>
    <submittedName>
        <fullName evidence="1">Uncharacterized protein</fullName>
    </submittedName>
</protein>
<dbReference type="EMBL" id="CM037627">
    <property type="protein sequence ID" value="KAH7989787.1"/>
    <property type="molecule type" value="Genomic_DNA"/>
</dbReference>
<comment type="caution">
    <text evidence="1">The sequence shown here is derived from an EMBL/GenBank/DDBJ whole genome shotgun (WGS) entry which is preliminary data.</text>
</comment>
<dbReference type="Proteomes" id="UP000827872">
    <property type="component" value="Linkage Group LG14"/>
</dbReference>